<name>A0A6G1EXZ4_9ORYZ</name>
<protein>
    <submittedName>
        <fullName evidence="2">Uncharacterized protein</fullName>
    </submittedName>
</protein>
<proteinExistence type="predicted"/>
<comment type="caution">
    <text evidence="2">The sequence shown here is derived from an EMBL/GenBank/DDBJ whole genome shotgun (WGS) entry which is preliminary data.</text>
</comment>
<evidence type="ECO:0000256" key="1">
    <source>
        <dbReference type="SAM" id="MobiDB-lite"/>
    </source>
</evidence>
<organism evidence="2 3">
    <name type="scientific">Oryza meyeriana var. granulata</name>
    <dbReference type="NCBI Taxonomy" id="110450"/>
    <lineage>
        <taxon>Eukaryota</taxon>
        <taxon>Viridiplantae</taxon>
        <taxon>Streptophyta</taxon>
        <taxon>Embryophyta</taxon>
        <taxon>Tracheophyta</taxon>
        <taxon>Spermatophyta</taxon>
        <taxon>Magnoliopsida</taxon>
        <taxon>Liliopsida</taxon>
        <taxon>Poales</taxon>
        <taxon>Poaceae</taxon>
        <taxon>BOP clade</taxon>
        <taxon>Oryzoideae</taxon>
        <taxon>Oryzeae</taxon>
        <taxon>Oryzinae</taxon>
        <taxon>Oryza</taxon>
        <taxon>Oryza meyeriana</taxon>
    </lineage>
</organism>
<dbReference type="AlphaFoldDB" id="A0A6G1EXZ4"/>
<reference evidence="2 3" key="1">
    <citation type="submission" date="2019-11" db="EMBL/GenBank/DDBJ databases">
        <title>Whole genome sequence of Oryza granulata.</title>
        <authorList>
            <person name="Li W."/>
        </authorList>
    </citation>
    <scope>NUCLEOTIDE SEQUENCE [LARGE SCALE GENOMIC DNA]</scope>
    <source>
        <strain evidence="3">cv. Menghai</strain>
        <tissue evidence="2">Leaf</tissue>
    </source>
</reference>
<dbReference type="EMBL" id="SPHZ02000002">
    <property type="protein sequence ID" value="KAF0929520.1"/>
    <property type="molecule type" value="Genomic_DNA"/>
</dbReference>
<feature type="region of interest" description="Disordered" evidence="1">
    <location>
        <begin position="55"/>
        <end position="78"/>
    </location>
</feature>
<keyword evidence="3" id="KW-1185">Reference proteome</keyword>
<evidence type="ECO:0000313" key="2">
    <source>
        <dbReference type="EMBL" id="KAF0929520.1"/>
    </source>
</evidence>
<evidence type="ECO:0000313" key="3">
    <source>
        <dbReference type="Proteomes" id="UP000479710"/>
    </source>
</evidence>
<sequence length="78" mass="8567">MLLRRYYCCFFYGCGARVFARKFGGVRGRASRIWRGWRAAGALLAGIAGTGCLSSGRPDLPPAGRPRSKGAEGWWARE</sequence>
<accession>A0A6G1EXZ4</accession>
<dbReference type="Proteomes" id="UP000479710">
    <property type="component" value="Unassembled WGS sequence"/>
</dbReference>
<gene>
    <name evidence="2" type="ORF">E2562_021769</name>
</gene>